<dbReference type="SUPFAM" id="SSF53474">
    <property type="entry name" value="alpha/beta-Hydrolases"/>
    <property type="match status" value="1"/>
</dbReference>
<comment type="similarity">
    <text evidence="1">Belongs to the esterase D family.</text>
</comment>
<dbReference type="InterPro" id="IPR029058">
    <property type="entry name" value="AB_hydrolase_fold"/>
</dbReference>
<evidence type="ECO:0000256" key="1">
    <source>
        <dbReference type="ARBA" id="ARBA00005622"/>
    </source>
</evidence>
<protein>
    <submittedName>
        <fullName evidence="3">Alpha/beta hydrolase</fullName>
    </submittedName>
</protein>
<dbReference type="PANTHER" id="PTHR40841">
    <property type="entry name" value="SIDEROPHORE TRIACETYLFUSARININE C ESTERASE"/>
    <property type="match status" value="1"/>
</dbReference>
<accession>A0ABX1DPL8</accession>
<evidence type="ECO:0000313" key="4">
    <source>
        <dbReference type="Proteomes" id="UP000704467"/>
    </source>
</evidence>
<sequence>MRSVFPAARCATPQRVLAITPPYRTVRQETRFPKILARPRTSCLFIVEELRPLLTERISLDSARQTLFGHSYGGLFAIHALLNHPGHFQRYWAASPSLWFSETMMLRHLRALPLITACEKLVITVGQDEQYASQPLNDQRQAHLDRRAMVDNITEAAQRIAEANPQLAMQLIIAKDHDHFDMLMHGVRRAQLLAFS</sequence>
<keyword evidence="4" id="KW-1185">Reference proteome</keyword>
<comment type="caution">
    <text evidence="3">The sequence shown here is derived from an EMBL/GenBank/DDBJ whole genome shotgun (WGS) entry which is preliminary data.</text>
</comment>
<dbReference type="InterPro" id="IPR052558">
    <property type="entry name" value="Siderophore_Hydrolase_D"/>
</dbReference>
<name>A0ABX1DPL8_9HYPH</name>
<gene>
    <name evidence="3" type="ORF">HED55_22055</name>
</gene>
<organism evidence="3 4">
    <name type="scientific">Brucella haematophila</name>
    <dbReference type="NCBI Taxonomy" id="419474"/>
    <lineage>
        <taxon>Bacteria</taxon>
        <taxon>Pseudomonadati</taxon>
        <taxon>Pseudomonadota</taxon>
        <taxon>Alphaproteobacteria</taxon>
        <taxon>Hyphomicrobiales</taxon>
        <taxon>Brucellaceae</taxon>
        <taxon>Brucella/Ochrobactrum group</taxon>
        <taxon>Brucella</taxon>
    </lineage>
</organism>
<reference evidence="3 4" key="1">
    <citation type="submission" date="2020-03" db="EMBL/GenBank/DDBJ databases">
        <title>Whole genome sequencing of clinical and environmental type strains of Ochrobactrum.</title>
        <authorList>
            <person name="Dharne M."/>
        </authorList>
    </citation>
    <scope>NUCLEOTIDE SEQUENCE [LARGE SCALE GENOMIC DNA]</scope>
    <source>
        <strain evidence="3 4">CIP 109452</strain>
    </source>
</reference>
<dbReference type="Proteomes" id="UP000704467">
    <property type="component" value="Unassembled WGS sequence"/>
</dbReference>
<dbReference type="EMBL" id="JAAVLN010000003">
    <property type="protein sequence ID" value="NKC04896.1"/>
    <property type="molecule type" value="Genomic_DNA"/>
</dbReference>
<proteinExistence type="inferred from homology"/>
<dbReference type="Pfam" id="PF00756">
    <property type="entry name" value="Esterase"/>
    <property type="match status" value="1"/>
</dbReference>
<evidence type="ECO:0000313" key="3">
    <source>
        <dbReference type="EMBL" id="NKC04896.1"/>
    </source>
</evidence>
<dbReference type="PANTHER" id="PTHR40841:SF2">
    <property type="entry name" value="SIDEROPHORE-DEGRADING ESTERASE (EUROFUNG)"/>
    <property type="match status" value="1"/>
</dbReference>
<evidence type="ECO:0000256" key="2">
    <source>
        <dbReference type="ARBA" id="ARBA00022801"/>
    </source>
</evidence>
<dbReference type="Gene3D" id="3.40.50.1820">
    <property type="entry name" value="alpha/beta hydrolase"/>
    <property type="match status" value="1"/>
</dbReference>
<dbReference type="InterPro" id="IPR000801">
    <property type="entry name" value="Esterase-like"/>
</dbReference>
<dbReference type="GO" id="GO:0016787">
    <property type="term" value="F:hydrolase activity"/>
    <property type="evidence" value="ECO:0007669"/>
    <property type="project" value="UniProtKB-KW"/>
</dbReference>
<keyword evidence="2 3" id="KW-0378">Hydrolase</keyword>